<keyword evidence="13" id="KW-1185">Reference proteome</keyword>
<dbReference type="EnsemblMetazoa" id="GPPI035890-RA">
    <property type="protein sequence ID" value="GPPI035890-PA"/>
    <property type="gene ID" value="GPPI035890"/>
</dbReference>
<dbReference type="VEuPathDB" id="VectorBase:GPPI035890"/>
<evidence type="ECO:0000256" key="5">
    <source>
        <dbReference type="ARBA" id="ARBA00023054"/>
    </source>
</evidence>
<evidence type="ECO:0000256" key="2">
    <source>
        <dbReference type="ARBA" id="ARBA00022490"/>
    </source>
</evidence>
<comment type="function">
    <text evidence="8 9">Small GTPase required for proper nuclear import of RNA polymerase II (RNAPII). May act at an RNAP assembly step prior to nuclear import.</text>
</comment>
<keyword evidence="6 9" id="KW-0342">GTP-binding</keyword>
<comment type="similarity">
    <text evidence="1 9">Belongs to the GPN-loop GTPase family.</text>
</comment>
<evidence type="ECO:0000256" key="9">
    <source>
        <dbReference type="RuleBase" id="RU365059"/>
    </source>
</evidence>
<evidence type="ECO:0000256" key="4">
    <source>
        <dbReference type="ARBA" id="ARBA00022801"/>
    </source>
</evidence>
<keyword evidence="5 10" id="KW-0175">Coiled coil</keyword>
<dbReference type="GO" id="GO:0005737">
    <property type="term" value="C:cytoplasm"/>
    <property type="evidence" value="ECO:0007669"/>
    <property type="project" value="UniProtKB-SubCell"/>
</dbReference>
<dbReference type="EMBL" id="JXJN01017617">
    <property type="status" value="NOT_ANNOTATED_CDS"/>
    <property type="molecule type" value="Genomic_DNA"/>
</dbReference>
<dbReference type="InterPro" id="IPR027417">
    <property type="entry name" value="P-loop_NTPase"/>
</dbReference>
<dbReference type="GO" id="GO:0005634">
    <property type="term" value="C:nucleus"/>
    <property type="evidence" value="ECO:0007669"/>
    <property type="project" value="UniProtKB-SubCell"/>
</dbReference>
<dbReference type="FunFam" id="3.40.50.300:FF:000888">
    <property type="entry name" value="GPN-loop GTPase 1"/>
    <property type="match status" value="1"/>
</dbReference>
<evidence type="ECO:0000256" key="1">
    <source>
        <dbReference type="ARBA" id="ARBA00005290"/>
    </source>
</evidence>
<dbReference type="AlphaFoldDB" id="A0A1B0BNV4"/>
<comment type="subunit">
    <text evidence="9">Binds to RNA polymerase II.</text>
</comment>
<reference evidence="13" key="1">
    <citation type="submission" date="2015-01" db="EMBL/GenBank/DDBJ databases">
        <authorList>
            <person name="Aksoy S."/>
            <person name="Warren W."/>
            <person name="Wilson R.K."/>
        </authorList>
    </citation>
    <scope>NUCLEOTIDE SEQUENCE [LARGE SCALE GENOMIC DNA]</scope>
    <source>
        <strain evidence="13">IAEA</strain>
    </source>
</reference>
<comment type="subcellular location">
    <subcellularLocation>
        <location evidence="9">Cytoplasm</location>
    </subcellularLocation>
    <subcellularLocation>
        <location evidence="9">Nucleus</location>
    </subcellularLocation>
</comment>
<feature type="coiled-coil region" evidence="10">
    <location>
        <begin position="264"/>
        <end position="300"/>
    </location>
</feature>
<protein>
    <recommendedName>
        <fullName evidence="9">GPN-loop GTPase</fullName>
        <ecNumber evidence="9">3.6.5.-</ecNumber>
    </recommendedName>
</protein>
<organism evidence="12 13">
    <name type="scientific">Glossina palpalis gambiensis</name>
    <dbReference type="NCBI Taxonomy" id="67801"/>
    <lineage>
        <taxon>Eukaryota</taxon>
        <taxon>Metazoa</taxon>
        <taxon>Ecdysozoa</taxon>
        <taxon>Arthropoda</taxon>
        <taxon>Hexapoda</taxon>
        <taxon>Insecta</taxon>
        <taxon>Pterygota</taxon>
        <taxon>Neoptera</taxon>
        <taxon>Endopterygota</taxon>
        <taxon>Diptera</taxon>
        <taxon>Brachycera</taxon>
        <taxon>Muscomorpha</taxon>
        <taxon>Hippoboscoidea</taxon>
        <taxon>Glossinidae</taxon>
        <taxon>Glossina</taxon>
    </lineage>
</organism>
<keyword evidence="3 9" id="KW-0547">Nucleotide-binding</keyword>
<feature type="compositionally biased region" description="Acidic residues" evidence="11">
    <location>
        <begin position="334"/>
        <end position="344"/>
    </location>
</feature>
<feature type="region of interest" description="Disordered" evidence="11">
    <location>
        <begin position="327"/>
        <end position="351"/>
    </location>
</feature>
<keyword evidence="7" id="KW-0539">Nucleus</keyword>
<dbReference type="STRING" id="67801.A0A1B0BNV4"/>
<keyword evidence="2 9" id="KW-0963">Cytoplasm</keyword>
<dbReference type="EC" id="3.6.5.-" evidence="9"/>
<dbReference type="SUPFAM" id="SSF52540">
    <property type="entry name" value="P-loop containing nucleoside triphosphate hydrolases"/>
    <property type="match status" value="1"/>
</dbReference>
<evidence type="ECO:0000256" key="6">
    <source>
        <dbReference type="ARBA" id="ARBA00023134"/>
    </source>
</evidence>
<dbReference type="Gene3D" id="3.40.50.300">
    <property type="entry name" value="P-loop containing nucleotide triphosphate hydrolases"/>
    <property type="match status" value="1"/>
</dbReference>
<dbReference type="Proteomes" id="UP000092460">
    <property type="component" value="Unassembled WGS sequence"/>
</dbReference>
<evidence type="ECO:0000256" key="10">
    <source>
        <dbReference type="SAM" id="Coils"/>
    </source>
</evidence>
<dbReference type="InterPro" id="IPR030230">
    <property type="entry name" value="Gpn1/Npa3/XAB1"/>
</dbReference>
<evidence type="ECO:0000256" key="3">
    <source>
        <dbReference type="ARBA" id="ARBA00022741"/>
    </source>
</evidence>
<evidence type="ECO:0000313" key="12">
    <source>
        <dbReference type="EnsemblMetazoa" id="GPPI035890-PA"/>
    </source>
</evidence>
<evidence type="ECO:0000256" key="11">
    <source>
        <dbReference type="SAM" id="MobiDB-lite"/>
    </source>
</evidence>
<dbReference type="InterPro" id="IPR004130">
    <property type="entry name" value="Gpn"/>
</dbReference>
<evidence type="ECO:0000256" key="8">
    <source>
        <dbReference type="ARBA" id="ARBA00055682"/>
    </source>
</evidence>
<reference evidence="12" key="2">
    <citation type="submission" date="2020-05" db="UniProtKB">
        <authorList>
            <consortium name="EnsemblMetazoa"/>
        </authorList>
    </citation>
    <scope>IDENTIFICATION</scope>
    <source>
        <strain evidence="12">IAEA</strain>
    </source>
</reference>
<name>A0A1B0BNV4_9MUSC</name>
<dbReference type="Pfam" id="PF03029">
    <property type="entry name" value="ATP_bind_1"/>
    <property type="match status" value="1"/>
</dbReference>
<dbReference type="CDD" id="cd17870">
    <property type="entry name" value="GPN1"/>
    <property type="match status" value="1"/>
</dbReference>
<sequence length="375" mass="42209">MAAEASSSSPLGTENGPYSTPICMIVLGMAGSGKTTFVQKLTQISFEDRNPYVINLDPACLETPYHANIDIRDTVNYKEVMKQYKLGPNGGIVTSLNLFATKFEKVIELIKRAGQQGHEWCIIDTPGQIEVFTWSASGTIITEALATMFPTIVVYVMDVVRSVSPTTFMSNMLYACSILYKARLPFIVTMNKIDAMDHDFAVEWMTDFEVFQEALESEQTYISNLTRTMSLTLDEFYKDLKTCGVSAKTGVGFSRFFALIAEGAKEYESDYKAEYNKLREQKLKEQKKQKEDELKAIAKSKGSGEEVALAQFIEEVSVGCELSDIYLKHPGNESSEDEEGEEAEAPTFNEDHVEEQNFQQFVQQHKNKQCRTDKQ</sequence>
<accession>A0A1B0BNV4</accession>
<dbReference type="PANTHER" id="PTHR21231">
    <property type="entry name" value="XPA-BINDING PROTEIN 1-RELATED"/>
    <property type="match status" value="1"/>
</dbReference>
<dbReference type="PANTHER" id="PTHR21231:SF8">
    <property type="entry name" value="GPN-LOOP GTPASE 1"/>
    <property type="match status" value="1"/>
</dbReference>
<dbReference type="GO" id="GO:0003924">
    <property type="term" value="F:GTPase activity"/>
    <property type="evidence" value="ECO:0007669"/>
    <property type="project" value="InterPro"/>
</dbReference>
<keyword evidence="4 9" id="KW-0378">Hydrolase</keyword>
<dbReference type="GO" id="GO:0005525">
    <property type="term" value="F:GTP binding"/>
    <property type="evidence" value="ECO:0007669"/>
    <property type="project" value="UniProtKB-KW"/>
</dbReference>
<evidence type="ECO:0000256" key="7">
    <source>
        <dbReference type="ARBA" id="ARBA00023242"/>
    </source>
</evidence>
<evidence type="ECO:0000313" key="13">
    <source>
        <dbReference type="Proteomes" id="UP000092460"/>
    </source>
</evidence>
<proteinExistence type="inferred from homology"/>